<keyword evidence="1" id="KW-0812">Transmembrane</keyword>
<keyword evidence="1" id="KW-0472">Membrane</keyword>
<dbReference type="EMBL" id="QXGD01001948">
    <property type="protein sequence ID" value="KAE9196163.1"/>
    <property type="molecule type" value="Genomic_DNA"/>
</dbReference>
<comment type="caution">
    <text evidence="2">The sequence shown here is derived from an EMBL/GenBank/DDBJ whole genome shotgun (WGS) entry which is preliminary data.</text>
</comment>
<evidence type="ECO:0000256" key="1">
    <source>
        <dbReference type="SAM" id="Phobius"/>
    </source>
</evidence>
<reference evidence="2 3" key="1">
    <citation type="submission" date="2018-08" db="EMBL/GenBank/DDBJ databases">
        <title>Genomic investigation of the strawberry pathogen Phytophthora fragariae indicates pathogenicity is determined by transcriptional variation in three key races.</title>
        <authorList>
            <person name="Adams T.M."/>
            <person name="Armitage A.D."/>
            <person name="Sobczyk M.K."/>
            <person name="Bates H.J."/>
            <person name="Dunwell J.M."/>
            <person name="Nellist C.F."/>
            <person name="Harrison R.J."/>
        </authorList>
    </citation>
    <scope>NUCLEOTIDE SEQUENCE [LARGE SCALE GENOMIC DNA]</scope>
    <source>
        <strain evidence="2 3">BC-1</strain>
    </source>
</reference>
<keyword evidence="1" id="KW-1133">Transmembrane helix</keyword>
<name>A0A6A3XCL5_9STRA</name>
<dbReference type="AlphaFoldDB" id="A0A6A3XCL5"/>
<evidence type="ECO:0000313" key="2">
    <source>
        <dbReference type="EMBL" id="KAE9196163.1"/>
    </source>
</evidence>
<proteinExistence type="predicted"/>
<feature type="transmembrane region" description="Helical" evidence="1">
    <location>
        <begin position="26"/>
        <end position="44"/>
    </location>
</feature>
<protein>
    <submittedName>
        <fullName evidence="2">Uncharacterized protein</fullName>
    </submittedName>
</protein>
<gene>
    <name evidence="2" type="ORF">PF002_g23120</name>
</gene>
<evidence type="ECO:0000313" key="3">
    <source>
        <dbReference type="Proteomes" id="UP000440367"/>
    </source>
</evidence>
<sequence length="120" mass="13445">MSACVSLMVAYNDVLPNAEVRKLRDVAYAYALWGEVFAVLVQVLSDNEQRYGDYGRMLRKWWVAAFTTFYAYLPGLGLNTACSITNYALATKDAAISGRRRVGEVLRVVLLILKFLLALT</sequence>
<feature type="transmembrane region" description="Helical" evidence="1">
    <location>
        <begin position="64"/>
        <end position="90"/>
    </location>
</feature>
<dbReference type="Proteomes" id="UP000440367">
    <property type="component" value="Unassembled WGS sequence"/>
</dbReference>
<organism evidence="2 3">
    <name type="scientific">Phytophthora fragariae</name>
    <dbReference type="NCBI Taxonomy" id="53985"/>
    <lineage>
        <taxon>Eukaryota</taxon>
        <taxon>Sar</taxon>
        <taxon>Stramenopiles</taxon>
        <taxon>Oomycota</taxon>
        <taxon>Peronosporomycetes</taxon>
        <taxon>Peronosporales</taxon>
        <taxon>Peronosporaceae</taxon>
        <taxon>Phytophthora</taxon>
    </lineage>
</organism>
<accession>A0A6A3XCL5</accession>